<comment type="caution">
    <text evidence="5">The sequence shown here is derived from an EMBL/GenBank/DDBJ whole genome shotgun (WGS) entry which is preliminary data.</text>
</comment>
<dbReference type="SMART" id="SM00342">
    <property type="entry name" value="HTH_ARAC"/>
    <property type="match status" value="1"/>
</dbReference>
<dbReference type="PANTHER" id="PTHR43280">
    <property type="entry name" value="ARAC-FAMILY TRANSCRIPTIONAL REGULATOR"/>
    <property type="match status" value="1"/>
</dbReference>
<dbReference type="RefSeq" id="WP_248009464.1">
    <property type="nucleotide sequence ID" value="NZ_JAJHVV010000008.1"/>
</dbReference>
<dbReference type="SUPFAM" id="SSF46689">
    <property type="entry name" value="Homeodomain-like"/>
    <property type="match status" value="2"/>
</dbReference>
<keyword evidence="2" id="KW-0238">DNA-binding</keyword>
<keyword evidence="6" id="KW-1185">Reference proteome</keyword>
<dbReference type="PROSITE" id="PS01124">
    <property type="entry name" value="HTH_ARAC_FAMILY_2"/>
    <property type="match status" value="1"/>
</dbReference>
<dbReference type="InterPro" id="IPR009057">
    <property type="entry name" value="Homeodomain-like_sf"/>
</dbReference>
<proteinExistence type="predicted"/>
<sequence>MKPLIEHIQNAPSFDWFVKNYHCEHANNEFTCPWHYHAEYELVLYLDPNHAFQGNYFAGDAIGEIHHNTLLLYGPGLPHMVAGRSVKPTNDTHHTQIIWFTHHWIERLQALLPDSRHLNNLLVNSAFGLSFSVQTAQKVSRLLSDMDGLDRHYQAIKMIEILVLIADDNEIKKLSATAYRSTTTEDNELNQRIERATRYIETYYGDAIKIADICKKLHMSESSAYRMFEKHYGMSFSEHLKQYRIGKACELLASSQLPISLVAEKTGFKNISNFNRQFKQLKLMTPTDFRRRFN</sequence>
<organism evidence="5 6">
    <name type="scientific">Vibrio amylolyticus</name>
    <dbReference type="NCBI Taxonomy" id="2847292"/>
    <lineage>
        <taxon>Bacteria</taxon>
        <taxon>Pseudomonadati</taxon>
        <taxon>Pseudomonadota</taxon>
        <taxon>Gammaproteobacteria</taxon>
        <taxon>Vibrionales</taxon>
        <taxon>Vibrionaceae</taxon>
        <taxon>Vibrio</taxon>
    </lineage>
</organism>
<dbReference type="PANTHER" id="PTHR43280:SF27">
    <property type="entry name" value="TRANSCRIPTIONAL REGULATOR MTLR"/>
    <property type="match status" value="1"/>
</dbReference>
<dbReference type="InterPro" id="IPR018060">
    <property type="entry name" value="HTH_AraC"/>
</dbReference>
<gene>
    <name evidence="5" type="ORF">KP803_14005</name>
</gene>
<evidence type="ECO:0000313" key="5">
    <source>
        <dbReference type="EMBL" id="MCK6264390.1"/>
    </source>
</evidence>
<evidence type="ECO:0000256" key="3">
    <source>
        <dbReference type="ARBA" id="ARBA00023163"/>
    </source>
</evidence>
<keyword evidence="3" id="KW-0804">Transcription</keyword>
<evidence type="ECO:0000256" key="2">
    <source>
        <dbReference type="ARBA" id="ARBA00023125"/>
    </source>
</evidence>
<keyword evidence="1" id="KW-0805">Transcription regulation</keyword>
<dbReference type="GO" id="GO:0003700">
    <property type="term" value="F:DNA-binding transcription factor activity"/>
    <property type="evidence" value="ECO:0007669"/>
    <property type="project" value="InterPro"/>
</dbReference>
<reference evidence="5" key="1">
    <citation type="submission" date="2021-11" db="EMBL/GenBank/DDBJ databases">
        <title>Vibrio ZSDE26 sp. nov. and Vibrio ZSDZ34 sp. nov., isolated from coastal seawater in Qingdao.</title>
        <authorList>
            <person name="Zhang P."/>
        </authorList>
    </citation>
    <scope>NUCLEOTIDE SEQUENCE</scope>
    <source>
        <strain evidence="5">ZSDE26</strain>
    </source>
</reference>
<protein>
    <submittedName>
        <fullName evidence="5">AraC family transcriptional regulator</fullName>
    </submittedName>
</protein>
<dbReference type="Proteomes" id="UP001139559">
    <property type="component" value="Unassembled WGS sequence"/>
</dbReference>
<dbReference type="GO" id="GO:0043565">
    <property type="term" value="F:sequence-specific DNA binding"/>
    <property type="evidence" value="ECO:0007669"/>
    <property type="project" value="InterPro"/>
</dbReference>
<dbReference type="Pfam" id="PF12833">
    <property type="entry name" value="HTH_18"/>
    <property type="match status" value="1"/>
</dbReference>
<evidence type="ECO:0000256" key="1">
    <source>
        <dbReference type="ARBA" id="ARBA00023015"/>
    </source>
</evidence>
<accession>A0A9X1XLH2</accession>
<feature type="domain" description="HTH araC/xylS-type" evidence="4">
    <location>
        <begin position="194"/>
        <end position="292"/>
    </location>
</feature>
<evidence type="ECO:0000313" key="6">
    <source>
        <dbReference type="Proteomes" id="UP001139559"/>
    </source>
</evidence>
<dbReference type="AlphaFoldDB" id="A0A9X1XLH2"/>
<name>A0A9X1XLH2_9VIBR</name>
<dbReference type="EMBL" id="JAJHVV010000008">
    <property type="protein sequence ID" value="MCK6264390.1"/>
    <property type="molecule type" value="Genomic_DNA"/>
</dbReference>
<dbReference type="Gene3D" id="1.10.10.60">
    <property type="entry name" value="Homeodomain-like"/>
    <property type="match status" value="2"/>
</dbReference>
<evidence type="ECO:0000259" key="4">
    <source>
        <dbReference type="PROSITE" id="PS01124"/>
    </source>
</evidence>